<keyword evidence="1" id="KW-0472">Membrane</keyword>
<dbReference type="Pfam" id="PF03865">
    <property type="entry name" value="ShlB"/>
    <property type="match status" value="1"/>
</dbReference>
<feature type="chain" id="PRO_5045757773" description="ShlB/FhaC/HecB family hemolysin secretion/activation protein" evidence="5">
    <location>
        <begin position="22"/>
        <end position="550"/>
    </location>
</feature>
<dbReference type="InterPro" id="IPR005565">
    <property type="entry name" value="Hemolysn_activator_HlyB_C"/>
</dbReference>
<keyword evidence="1" id="KW-1134">Transmembrane beta strand</keyword>
<evidence type="ECO:0000256" key="5">
    <source>
        <dbReference type="SAM" id="SignalP"/>
    </source>
</evidence>
<feature type="region of interest" description="Disordered" evidence="4">
    <location>
        <begin position="41"/>
        <end position="60"/>
    </location>
</feature>
<keyword evidence="5" id="KW-0732">Signal</keyword>
<organism evidence="8 9">
    <name type="scientific">Stakelama flava</name>
    <dbReference type="NCBI Taxonomy" id="2860338"/>
    <lineage>
        <taxon>Bacteria</taxon>
        <taxon>Pseudomonadati</taxon>
        <taxon>Pseudomonadota</taxon>
        <taxon>Alphaproteobacteria</taxon>
        <taxon>Sphingomonadales</taxon>
        <taxon>Sphingomonadaceae</taxon>
        <taxon>Stakelama</taxon>
    </lineage>
</organism>
<feature type="domain" description="Polypeptide-transport-associated ShlB-type" evidence="7">
    <location>
        <begin position="71"/>
        <end position="144"/>
    </location>
</feature>
<evidence type="ECO:0000259" key="7">
    <source>
        <dbReference type="Pfam" id="PF08479"/>
    </source>
</evidence>
<evidence type="ECO:0000256" key="1">
    <source>
        <dbReference type="ARBA" id="ARBA00022452"/>
    </source>
</evidence>
<evidence type="ECO:0000256" key="4">
    <source>
        <dbReference type="SAM" id="MobiDB-lite"/>
    </source>
</evidence>
<comment type="caution">
    <text evidence="8">The sequence shown here is derived from an EMBL/GenBank/DDBJ whole genome shotgun (WGS) entry which is preliminary data.</text>
</comment>
<dbReference type="Pfam" id="PF08479">
    <property type="entry name" value="POTRA_2"/>
    <property type="match status" value="1"/>
</dbReference>
<evidence type="ECO:0000313" key="8">
    <source>
        <dbReference type="EMBL" id="MBW4331794.1"/>
    </source>
</evidence>
<keyword evidence="3" id="KW-0998">Cell outer membrane</keyword>
<evidence type="ECO:0000313" key="9">
    <source>
        <dbReference type="Proteomes" id="UP001197214"/>
    </source>
</evidence>
<evidence type="ECO:0000259" key="6">
    <source>
        <dbReference type="Pfam" id="PF03865"/>
    </source>
</evidence>
<dbReference type="InterPro" id="IPR051544">
    <property type="entry name" value="TPS_OM_transporter"/>
</dbReference>
<dbReference type="PANTHER" id="PTHR34597:SF6">
    <property type="entry name" value="BLR6126 PROTEIN"/>
    <property type="match status" value="1"/>
</dbReference>
<dbReference type="Proteomes" id="UP001197214">
    <property type="component" value="Unassembled WGS sequence"/>
</dbReference>
<evidence type="ECO:0000256" key="3">
    <source>
        <dbReference type="ARBA" id="ARBA00023237"/>
    </source>
</evidence>
<evidence type="ECO:0000256" key="2">
    <source>
        <dbReference type="ARBA" id="ARBA00022692"/>
    </source>
</evidence>
<keyword evidence="2" id="KW-0812">Transmembrane</keyword>
<dbReference type="PANTHER" id="PTHR34597">
    <property type="entry name" value="SLR1661 PROTEIN"/>
    <property type="match status" value="1"/>
</dbReference>
<protein>
    <recommendedName>
        <fullName evidence="10">ShlB/FhaC/HecB family hemolysin secretion/activation protein</fullName>
    </recommendedName>
</protein>
<keyword evidence="9" id="KW-1185">Reference proteome</keyword>
<gene>
    <name evidence="8" type="ORF">KY084_13045</name>
</gene>
<sequence>MHTHRFVSALFAAVFTFPAFAVAQDASSTRADAGLAVRSALENSPTETAPDTHSAAVSSQPPNAALTGVTIGAVLVTGAPDIAQSDFADAIAPYIGKTFSGDDTQKLLSAISDVARDHGYIFATSSIAPQTLAAGVLTVSIAPGRIDRVRLTGAQRKEVDSLLSPLVGKPARQEMLDRLLMLATDFPGVSIGKVRYSVENGQGVLIVPVEYDRVRGWASVDNSGSKALGPVRARLGVDASALLAADDRVTVQGIVTPLQPKELTVLYGRYAYLLPDALTELAFSTTYGRTNSGGRWQSFDPKGNSIGFNASVTRTLERGRNDSLWTTLDFNYVKTDQYWEGDRYQRDRIASIGIALNGYTALAGGRLRAGAGLRQGLTIFGATQQGDPLASRTGAGSKYTLFRAWANWEGTLAGPISARLALTSQLTTDPLPAIDQITIGGPYFGRGYDFSERAGDEGILASAELRADLLDTDSGWLRWMQLYAFGDGGDVRDLRDSYGTGDLYSSGAGARFKLADQLRFSVEAAFPINQPRYDAGDKSPRISASFGTEF</sequence>
<dbReference type="EMBL" id="JAHWZX010000013">
    <property type="protein sequence ID" value="MBW4331794.1"/>
    <property type="molecule type" value="Genomic_DNA"/>
</dbReference>
<dbReference type="RefSeq" id="WP_219238915.1">
    <property type="nucleotide sequence ID" value="NZ_JAHWZX010000013.1"/>
</dbReference>
<proteinExistence type="predicted"/>
<accession>A0ABS6XNK9</accession>
<name>A0ABS6XNK9_9SPHN</name>
<feature type="signal peptide" evidence="5">
    <location>
        <begin position="1"/>
        <end position="21"/>
    </location>
</feature>
<feature type="domain" description="Haemolysin activator HlyB C-terminal" evidence="6">
    <location>
        <begin position="204"/>
        <end position="512"/>
    </location>
</feature>
<reference evidence="8 9" key="1">
    <citation type="submission" date="2021-07" db="EMBL/GenBank/DDBJ databases">
        <title>Stakelama flava sp. nov., a novel endophytic bacterium isolated from branch of Kandelia candel.</title>
        <authorList>
            <person name="Tuo L."/>
        </authorList>
    </citation>
    <scope>NUCLEOTIDE SEQUENCE [LARGE SCALE GENOMIC DNA]</scope>
    <source>
        <strain evidence="8 9">CBK3Z-3</strain>
    </source>
</reference>
<evidence type="ECO:0008006" key="10">
    <source>
        <dbReference type="Google" id="ProtNLM"/>
    </source>
</evidence>
<dbReference type="InterPro" id="IPR013686">
    <property type="entry name" value="Polypept-transport_assoc_ShlB"/>
</dbReference>